<dbReference type="CDD" id="cd03228">
    <property type="entry name" value="ABCC_MRP_Like"/>
    <property type="match status" value="1"/>
</dbReference>
<dbReference type="PANTHER" id="PTHR24221">
    <property type="entry name" value="ATP-BINDING CASSETTE SUB-FAMILY B"/>
    <property type="match status" value="1"/>
</dbReference>
<dbReference type="InterPro" id="IPR011527">
    <property type="entry name" value="ABC1_TM_dom"/>
</dbReference>
<feature type="domain" description="ABC transmembrane type-1" evidence="9">
    <location>
        <begin position="13"/>
        <end position="294"/>
    </location>
</feature>
<accession>A0A1H7ML89</accession>
<dbReference type="Proteomes" id="UP000199081">
    <property type="component" value="Unassembled WGS sequence"/>
</dbReference>
<dbReference type="GO" id="GO:0034040">
    <property type="term" value="F:ATPase-coupled lipid transmembrane transporter activity"/>
    <property type="evidence" value="ECO:0007669"/>
    <property type="project" value="TreeGrafter"/>
</dbReference>
<dbReference type="PANTHER" id="PTHR24221:SF654">
    <property type="entry name" value="ATP-BINDING CASSETTE SUB-FAMILY B MEMBER 6"/>
    <property type="match status" value="1"/>
</dbReference>
<evidence type="ECO:0000313" key="11">
    <source>
        <dbReference type="Proteomes" id="UP000199081"/>
    </source>
</evidence>
<dbReference type="InterPro" id="IPR036640">
    <property type="entry name" value="ABC1_TM_sf"/>
</dbReference>
<proteinExistence type="predicted"/>
<keyword evidence="4 10" id="KW-0067">ATP-binding</keyword>
<organism evidence="10 11">
    <name type="scientific">Alkalibacterium pelagium</name>
    <dbReference type="NCBI Taxonomy" id="426702"/>
    <lineage>
        <taxon>Bacteria</taxon>
        <taxon>Bacillati</taxon>
        <taxon>Bacillota</taxon>
        <taxon>Bacilli</taxon>
        <taxon>Lactobacillales</taxon>
        <taxon>Carnobacteriaceae</taxon>
        <taxon>Alkalibacterium</taxon>
    </lineage>
</organism>
<evidence type="ECO:0000256" key="4">
    <source>
        <dbReference type="ARBA" id="ARBA00022840"/>
    </source>
</evidence>
<dbReference type="InterPro" id="IPR003439">
    <property type="entry name" value="ABC_transporter-like_ATP-bd"/>
</dbReference>
<dbReference type="RefSeq" id="WP_091482030.1">
    <property type="nucleotide sequence ID" value="NZ_BJYC01000014.1"/>
</dbReference>
<feature type="transmembrane region" description="Helical" evidence="7">
    <location>
        <begin position="152"/>
        <end position="169"/>
    </location>
</feature>
<dbReference type="AlphaFoldDB" id="A0A1H7ML89"/>
<feature type="transmembrane region" description="Helical" evidence="7">
    <location>
        <begin position="126"/>
        <end position="146"/>
    </location>
</feature>
<comment type="subcellular location">
    <subcellularLocation>
        <location evidence="1">Cell membrane</location>
        <topology evidence="1">Multi-pass membrane protein</topology>
    </subcellularLocation>
</comment>
<name>A0A1H7ML89_9LACT</name>
<evidence type="ECO:0000256" key="6">
    <source>
        <dbReference type="ARBA" id="ARBA00023136"/>
    </source>
</evidence>
<dbReference type="Gene3D" id="1.20.1560.10">
    <property type="entry name" value="ABC transporter type 1, transmembrane domain"/>
    <property type="match status" value="1"/>
</dbReference>
<keyword evidence="2 7" id="KW-0812">Transmembrane</keyword>
<evidence type="ECO:0000259" key="9">
    <source>
        <dbReference type="PROSITE" id="PS50929"/>
    </source>
</evidence>
<feature type="transmembrane region" description="Helical" evidence="7">
    <location>
        <begin position="45"/>
        <end position="70"/>
    </location>
</feature>
<sequence length="530" mass="57969">MSTYIKRFWKDNLFVGLLLLGSALSQTIASILNASALNALIALDLRSFLIAAGQMFTSFLFLLFFTYLHIVKTSQTKQKMLTAIREDITSKIESTSYSHFHDRQVGTYASWLSNDMSMIETQSFDGFYSVLTGIIASVTSITALFFFHWSLVVWSLAAAGLTLLLPRLYQKKMAASTLHTTQENERFLGKSTEVLGGYDTLFSLSLLRKLTTDIKKASIALAEARNDQARVIGRVAILGAFGNVFGQMSVLILTGLLAFRALISIGSIATTGSLAGTIFNTVGNISQQVAAIRSTQPIFDKFDSILATDETDKTTLLELTDGFKIRDAGYSFGDKRIFSGIDFTFDLGRKYAVVGSSGSGKSTLLNILNGKLTDYHGSIALSRRELKTVSGKALRSHILYVDQMPYLFNESILYNITLGEHFTEAEISQALIDSDLDTFVSQLPDGLETAVGEGGRSLSGGQRQRIALARGLIRGKTCILIDEGTSSLDEESALKIEESLLSNPDLTVIMITHHLRQAIKGRLDGILSLS</sequence>
<dbReference type="InterPro" id="IPR017871">
    <property type="entry name" value="ABC_transporter-like_CS"/>
</dbReference>
<dbReference type="OrthoDB" id="95687at2"/>
<dbReference type="GO" id="GO:0005524">
    <property type="term" value="F:ATP binding"/>
    <property type="evidence" value="ECO:0007669"/>
    <property type="project" value="UniProtKB-KW"/>
</dbReference>
<dbReference type="SMART" id="SM00382">
    <property type="entry name" value="AAA"/>
    <property type="match status" value="1"/>
</dbReference>
<dbReference type="Pfam" id="PF00664">
    <property type="entry name" value="ABC_membrane"/>
    <property type="match status" value="1"/>
</dbReference>
<dbReference type="InterPro" id="IPR039421">
    <property type="entry name" value="Type_1_exporter"/>
</dbReference>
<gene>
    <name evidence="10" type="ORF">SAMN04488099_1122</name>
</gene>
<keyword evidence="3" id="KW-0547">Nucleotide-binding</keyword>
<dbReference type="GO" id="GO:0005886">
    <property type="term" value="C:plasma membrane"/>
    <property type="evidence" value="ECO:0007669"/>
    <property type="project" value="UniProtKB-SubCell"/>
</dbReference>
<dbReference type="InterPro" id="IPR003593">
    <property type="entry name" value="AAA+_ATPase"/>
</dbReference>
<dbReference type="STRING" id="426702.SAMN04488099_1122"/>
<dbReference type="GO" id="GO:0016887">
    <property type="term" value="F:ATP hydrolysis activity"/>
    <property type="evidence" value="ECO:0007669"/>
    <property type="project" value="InterPro"/>
</dbReference>
<evidence type="ECO:0000259" key="8">
    <source>
        <dbReference type="PROSITE" id="PS50893"/>
    </source>
</evidence>
<keyword evidence="6 7" id="KW-0472">Membrane</keyword>
<dbReference type="Gene3D" id="3.40.50.300">
    <property type="entry name" value="P-loop containing nucleotide triphosphate hydrolases"/>
    <property type="match status" value="1"/>
</dbReference>
<evidence type="ECO:0000256" key="7">
    <source>
        <dbReference type="SAM" id="Phobius"/>
    </source>
</evidence>
<dbReference type="Pfam" id="PF00005">
    <property type="entry name" value="ABC_tran"/>
    <property type="match status" value="1"/>
</dbReference>
<keyword evidence="5 7" id="KW-1133">Transmembrane helix</keyword>
<reference evidence="11" key="1">
    <citation type="submission" date="2016-10" db="EMBL/GenBank/DDBJ databases">
        <authorList>
            <person name="Varghese N."/>
            <person name="Submissions S."/>
        </authorList>
    </citation>
    <scope>NUCLEOTIDE SEQUENCE [LARGE SCALE GENOMIC DNA]</scope>
    <source>
        <strain evidence="11">DSM 19183</strain>
    </source>
</reference>
<protein>
    <submittedName>
        <fullName evidence="10">ATP-binding cassette, subfamily B</fullName>
    </submittedName>
</protein>
<evidence type="ECO:0000313" key="10">
    <source>
        <dbReference type="EMBL" id="SEL11455.1"/>
    </source>
</evidence>
<dbReference type="EMBL" id="FNZU01000012">
    <property type="protein sequence ID" value="SEL11455.1"/>
    <property type="molecule type" value="Genomic_DNA"/>
</dbReference>
<keyword evidence="11" id="KW-1185">Reference proteome</keyword>
<dbReference type="PROSITE" id="PS00211">
    <property type="entry name" value="ABC_TRANSPORTER_1"/>
    <property type="match status" value="1"/>
</dbReference>
<evidence type="ECO:0000256" key="5">
    <source>
        <dbReference type="ARBA" id="ARBA00022989"/>
    </source>
</evidence>
<dbReference type="SUPFAM" id="SSF52540">
    <property type="entry name" value="P-loop containing nucleoside triphosphate hydrolases"/>
    <property type="match status" value="1"/>
</dbReference>
<evidence type="ECO:0000256" key="1">
    <source>
        <dbReference type="ARBA" id="ARBA00004651"/>
    </source>
</evidence>
<dbReference type="PROSITE" id="PS50893">
    <property type="entry name" value="ABC_TRANSPORTER_2"/>
    <property type="match status" value="1"/>
</dbReference>
<dbReference type="InterPro" id="IPR027417">
    <property type="entry name" value="P-loop_NTPase"/>
</dbReference>
<feature type="transmembrane region" description="Helical" evidence="7">
    <location>
        <begin position="235"/>
        <end position="259"/>
    </location>
</feature>
<evidence type="ECO:0000256" key="3">
    <source>
        <dbReference type="ARBA" id="ARBA00022741"/>
    </source>
</evidence>
<dbReference type="PROSITE" id="PS50929">
    <property type="entry name" value="ABC_TM1F"/>
    <property type="match status" value="1"/>
</dbReference>
<feature type="domain" description="ABC transporter" evidence="8">
    <location>
        <begin position="323"/>
        <end position="530"/>
    </location>
</feature>
<dbReference type="GO" id="GO:0140359">
    <property type="term" value="F:ABC-type transporter activity"/>
    <property type="evidence" value="ECO:0007669"/>
    <property type="project" value="InterPro"/>
</dbReference>
<dbReference type="SUPFAM" id="SSF90123">
    <property type="entry name" value="ABC transporter transmembrane region"/>
    <property type="match status" value="1"/>
</dbReference>
<evidence type="ECO:0000256" key="2">
    <source>
        <dbReference type="ARBA" id="ARBA00022692"/>
    </source>
</evidence>